<gene>
    <name evidence="2" type="ORF">EYC80_009362</name>
</gene>
<sequence length="103" mass="11373">MGTVRNVAVAVLILSFFTFVAFFGRLPALRNTPIGSLHRVIWVHIPRAFRAADKKLTNGRLSASVGKLAHTLWNDRHPVVMRVLLSDVLLLCTERKAASAPSI</sequence>
<dbReference type="Proteomes" id="UP000326757">
    <property type="component" value="Unassembled WGS sequence"/>
</dbReference>
<evidence type="ECO:0000313" key="3">
    <source>
        <dbReference type="Proteomes" id="UP000326757"/>
    </source>
</evidence>
<keyword evidence="3" id="KW-1185">Reference proteome</keyword>
<evidence type="ECO:0000313" key="2">
    <source>
        <dbReference type="EMBL" id="KAB8293885.1"/>
    </source>
</evidence>
<name>A0A5N6JXQ2_MONLA</name>
<proteinExistence type="predicted"/>
<organism evidence="2 3">
    <name type="scientific">Monilinia laxa</name>
    <name type="common">Brown rot fungus</name>
    <name type="synonym">Sclerotinia laxa</name>
    <dbReference type="NCBI Taxonomy" id="61186"/>
    <lineage>
        <taxon>Eukaryota</taxon>
        <taxon>Fungi</taxon>
        <taxon>Dikarya</taxon>
        <taxon>Ascomycota</taxon>
        <taxon>Pezizomycotina</taxon>
        <taxon>Leotiomycetes</taxon>
        <taxon>Helotiales</taxon>
        <taxon>Sclerotiniaceae</taxon>
        <taxon>Monilinia</taxon>
    </lineage>
</organism>
<dbReference type="AlphaFoldDB" id="A0A5N6JXQ2"/>
<keyword evidence="1" id="KW-0812">Transmembrane</keyword>
<feature type="transmembrane region" description="Helical" evidence="1">
    <location>
        <begin position="6"/>
        <end position="24"/>
    </location>
</feature>
<protein>
    <submittedName>
        <fullName evidence="2">Uncharacterized protein</fullName>
    </submittedName>
</protein>
<accession>A0A5N6JXQ2</accession>
<evidence type="ECO:0000256" key="1">
    <source>
        <dbReference type="SAM" id="Phobius"/>
    </source>
</evidence>
<keyword evidence="1" id="KW-0472">Membrane</keyword>
<comment type="caution">
    <text evidence="2">The sequence shown here is derived from an EMBL/GenBank/DDBJ whole genome shotgun (WGS) entry which is preliminary data.</text>
</comment>
<keyword evidence="1" id="KW-1133">Transmembrane helix</keyword>
<reference evidence="2 3" key="1">
    <citation type="submission" date="2019-06" db="EMBL/GenBank/DDBJ databases">
        <title>Genome Sequence of the Brown Rot Fungal Pathogen Monilinia laxa.</title>
        <authorList>
            <person name="De Miccolis Angelini R.M."/>
            <person name="Landi L."/>
            <person name="Abate D."/>
            <person name="Pollastro S."/>
            <person name="Romanazzi G."/>
            <person name="Faretra F."/>
        </authorList>
    </citation>
    <scope>NUCLEOTIDE SEQUENCE [LARGE SCALE GENOMIC DNA]</scope>
    <source>
        <strain evidence="2 3">Mlax316</strain>
    </source>
</reference>
<dbReference type="EMBL" id="VIGI01000011">
    <property type="protein sequence ID" value="KAB8293885.1"/>
    <property type="molecule type" value="Genomic_DNA"/>
</dbReference>
<dbReference type="OrthoDB" id="9909019at2759"/>